<dbReference type="PANTHER" id="PTHR35561:SF1">
    <property type="entry name" value="RNA 2',3'-CYCLIC PHOSPHODIESTERASE"/>
    <property type="match status" value="1"/>
</dbReference>
<dbReference type="EC" id="3.1.4.58" evidence="2"/>
<dbReference type="GO" id="GO:0004113">
    <property type="term" value="F:2',3'-cyclic-nucleotide 3'-phosphodiesterase activity"/>
    <property type="evidence" value="ECO:0007669"/>
    <property type="project" value="InterPro"/>
</dbReference>
<organism evidence="4 7">
    <name type="scientific">Pyrobaculum aerophilum</name>
    <dbReference type="NCBI Taxonomy" id="13773"/>
    <lineage>
        <taxon>Archaea</taxon>
        <taxon>Thermoproteota</taxon>
        <taxon>Thermoprotei</taxon>
        <taxon>Thermoproteales</taxon>
        <taxon>Thermoproteaceae</taxon>
        <taxon>Pyrobaculum</taxon>
    </lineage>
</organism>
<dbReference type="InterPro" id="IPR014051">
    <property type="entry name" value="Phosphoesterase_HXTX"/>
</dbReference>
<dbReference type="PANTHER" id="PTHR35561">
    <property type="entry name" value="RNA 2',3'-CYCLIC PHOSPHODIESTERASE"/>
    <property type="match status" value="1"/>
</dbReference>
<dbReference type="EMBL" id="NMUE01000001">
    <property type="protein sequence ID" value="RFA98580.1"/>
    <property type="molecule type" value="Genomic_DNA"/>
</dbReference>
<feature type="active site" description="Proton acceptor" evidence="2">
    <location>
        <position position="129"/>
    </location>
</feature>
<accession>A0A371R486</accession>
<evidence type="ECO:0000259" key="3">
    <source>
        <dbReference type="Pfam" id="PF02834"/>
    </source>
</evidence>
<proteinExistence type="inferred from homology"/>
<gene>
    <name evidence="4" type="ORF">CGL51_00550</name>
    <name evidence="5" type="ORF">CGL52_04510</name>
</gene>
<dbReference type="EMBL" id="NMUF01000008">
    <property type="protein sequence ID" value="RFA99284.1"/>
    <property type="molecule type" value="Genomic_DNA"/>
</dbReference>
<sequence length="187" mass="21393">MSLVRSFIAVDIESPDVIKKIEEIQREVLRLGLDIKLVERENLHITLRFLGEIPQSRVDSIIKALASVKFNKFLIKLAELGVFPDLSRPRVLWIGVSQGAEELTKLANIVRETVDKYAEHKEDREFTPHLTIGRIKSGQNAHKLREFVQRYKGVEFGVVAVEKVKLKRSVLTPRGPIYSDLFVLHLT</sequence>
<comment type="function">
    <text evidence="2">Hydrolyzes RNA 2',3'-cyclic phosphodiester to an RNA 2'-phosphomonoester.</text>
</comment>
<name>A0A371R486_9CREN</name>
<comment type="caution">
    <text evidence="4">The sequence shown here is derived from an EMBL/GenBank/DDBJ whole genome shotgun (WGS) entry which is preliminary data.</text>
</comment>
<keyword evidence="1 2" id="KW-0378">Hydrolase</keyword>
<comment type="similarity">
    <text evidence="2">Belongs to the 2H phosphoesterase superfamily. ThpR family.</text>
</comment>
<dbReference type="OrthoDB" id="44091at2157"/>
<feature type="active site" description="Proton donor" evidence="2">
    <location>
        <position position="44"/>
    </location>
</feature>
<dbReference type="NCBIfam" id="TIGR02258">
    <property type="entry name" value="2_5_ligase"/>
    <property type="match status" value="1"/>
</dbReference>
<feature type="short sequence motif" description="HXTX 2" evidence="2">
    <location>
        <begin position="129"/>
        <end position="132"/>
    </location>
</feature>
<evidence type="ECO:0000313" key="4">
    <source>
        <dbReference type="EMBL" id="RFA98580.1"/>
    </source>
</evidence>
<dbReference type="Pfam" id="PF02834">
    <property type="entry name" value="LigT_PEase"/>
    <property type="match status" value="2"/>
</dbReference>
<dbReference type="RefSeq" id="WP_116420310.1">
    <property type="nucleotide sequence ID" value="NZ_NMUE01000001.1"/>
</dbReference>
<dbReference type="SUPFAM" id="SSF55144">
    <property type="entry name" value="LigT-like"/>
    <property type="match status" value="1"/>
</dbReference>
<comment type="catalytic activity">
    <reaction evidence="2">
        <text>a 3'-end 2',3'-cyclophospho-ribonucleotide-RNA + H2O = a 3'-end 2'-phospho-ribonucleotide-RNA + H(+)</text>
        <dbReference type="Rhea" id="RHEA:11828"/>
        <dbReference type="Rhea" id="RHEA-COMP:10464"/>
        <dbReference type="Rhea" id="RHEA-COMP:17353"/>
        <dbReference type="ChEBI" id="CHEBI:15377"/>
        <dbReference type="ChEBI" id="CHEBI:15378"/>
        <dbReference type="ChEBI" id="CHEBI:83064"/>
        <dbReference type="ChEBI" id="CHEBI:173113"/>
        <dbReference type="EC" id="3.1.4.58"/>
    </reaction>
</comment>
<protein>
    <recommendedName>
        <fullName evidence="2">RNA 2',3'-cyclic phosphodiesterase</fullName>
        <shortName evidence="2">RNA 2',3'-CPDase</shortName>
        <ecNumber evidence="2">3.1.4.58</ecNumber>
    </recommendedName>
</protein>
<feature type="domain" description="Phosphoesterase HXTX" evidence="3">
    <location>
        <begin position="13"/>
        <end position="93"/>
    </location>
</feature>
<dbReference type="Proteomes" id="UP000257123">
    <property type="component" value="Unassembled WGS sequence"/>
</dbReference>
<dbReference type="GO" id="GO:0008664">
    <property type="term" value="F:RNA 2',3'-cyclic 3'-phosphodiesterase activity"/>
    <property type="evidence" value="ECO:0007669"/>
    <property type="project" value="UniProtKB-EC"/>
</dbReference>
<dbReference type="InterPro" id="IPR009097">
    <property type="entry name" value="Cyclic_Pdiesterase"/>
</dbReference>
<dbReference type="Proteomes" id="UP000256877">
    <property type="component" value="Unassembled WGS sequence"/>
</dbReference>
<reference evidence="6 7" key="1">
    <citation type="submission" date="2017-07" db="EMBL/GenBank/DDBJ databases">
        <title>Draft genome sequence of aerobic hyperthermophilic archaea, Pyrobaculum aerophilum YKB31 and YKB32.</title>
        <authorList>
            <person name="Mochizuki T."/>
            <person name="Berliner A.J."/>
            <person name="Yoshida-Takashima Y."/>
            <person name="Takaki Y."/>
            <person name="Nunoura T."/>
            <person name="Takai K."/>
        </authorList>
    </citation>
    <scope>NUCLEOTIDE SEQUENCE [LARGE SCALE GENOMIC DNA]</scope>
    <source>
        <strain evidence="4 7">YKB31</strain>
        <strain evidence="5 6">YKB32</strain>
    </source>
</reference>
<evidence type="ECO:0000256" key="1">
    <source>
        <dbReference type="ARBA" id="ARBA00022801"/>
    </source>
</evidence>
<dbReference type="Gene3D" id="3.90.1140.10">
    <property type="entry name" value="Cyclic phosphodiesterase"/>
    <property type="match status" value="1"/>
</dbReference>
<feature type="short sequence motif" description="HXTX 1" evidence="2">
    <location>
        <begin position="44"/>
        <end position="47"/>
    </location>
</feature>
<evidence type="ECO:0000313" key="7">
    <source>
        <dbReference type="Proteomes" id="UP000257123"/>
    </source>
</evidence>
<evidence type="ECO:0000256" key="2">
    <source>
        <dbReference type="HAMAP-Rule" id="MF_01940"/>
    </source>
</evidence>
<dbReference type="FunFam" id="3.90.1140.10:FF:000009">
    <property type="entry name" value="RNA 2',3'-cyclic phosphodiesterase"/>
    <property type="match status" value="1"/>
</dbReference>
<evidence type="ECO:0000313" key="5">
    <source>
        <dbReference type="EMBL" id="RFA99284.1"/>
    </source>
</evidence>
<evidence type="ECO:0000313" key="6">
    <source>
        <dbReference type="Proteomes" id="UP000256877"/>
    </source>
</evidence>
<dbReference type="HAMAP" id="MF_01940">
    <property type="entry name" value="RNA_CPDase"/>
    <property type="match status" value="1"/>
</dbReference>
<feature type="domain" description="Phosphoesterase HXTX" evidence="3">
    <location>
        <begin position="95"/>
        <end position="178"/>
    </location>
</feature>
<dbReference type="AlphaFoldDB" id="A0A371R486"/>
<dbReference type="InterPro" id="IPR004175">
    <property type="entry name" value="RNA_CPDase"/>
</dbReference>